<gene>
    <name evidence="1" type="ORF">MRX98_05565</name>
</gene>
<protein>
    <submittedName>
        <fullName evidence="1">Uncharacterized protein</fullName>
    </submittedName>
</protein>
<keyword evidence="2" id="KW-1185">Reference proteome</keyword>
<proteinExistence type="predicted"/>
<evidence type="ECO:0000313" key="2">
    <source>
        <dbReference type="Proteomes" id="UP001165427"/>
    </source>
</evidence>
<dbReference type="AlphaFoldDB" id="A0AA41R6L5"/>
<sequence>MEPLNSLRIAAIEIPNADAVTQLPGPLRTTALQVHAESRYLGTDAGRVYVVKEACIMDMRNVSHSVGPRVADLTAIQAGDQLLFNRLSTCPDGNAAFAAAVVLIMPPQN</sequence>
<dbReference type="RefSeq" id="WP_246903768.1">
    <property type="nucleotide sequence ID" value="NZ_JALJRB010000004.1"/>
</dbReference>
<dbReference type="Proteomes" id="UP001165427">
    <property type="component" value="Unassembled WGS sequence"/>
</dbReference>
<accession>A0AA41R6L5</accession>
<reference evidence="1" key="1">
    <citation type="submission" date="2022-04" db="EMBL/GenBank/DDBJ databases">
        <title>Desulfatitalea alkaliphila sp. nov., a novel anaerobic sulfate-reducing bacterium isolated from terrestrial mud volcano, Taman Peninsula, Russia.</title>
        <authorList>
            <person name="Khomyakova M.A."/>
            <person name="Merkel A.Y."/>
            <person name="Slobodkin A.I."/>
        </authorList>
    </citation>
    <scope>NUCLEOTIDE SEQUENCE</scope>
    <source>
        <strain evidence="1">M08but</strain>
    </source>
</reference>
<dbReference type="EMBL" id="JALJRB010000004">
    <property type="protein sequence ID" value="MCJ8500033.1"/>
    <property type="molecule type" value="Genomic_DNA"/>
</dbReference>
<comment type="caution">
    <text evidence="1">The sequence shown here is derived from an EMBL/GenBank/DDBJ whole genome shotgun (WGS) entry which is preliminary data.</text>
</comment>
<organism evidence="1 2">
    <name type="scientific">Desulfatitalea alkaliphila</name>
    <dbReference type="NCBI Taxonomy" id="2929485"/>
    <lineage>
        <taxon>Bacteria</taxon>
        <taxon>Pseudomonadati</taxon>
        <taxon>Thermodesulfobacteriota</taxon>
        <taxon>Desulfobacteria</taxon>
        <taxon>Desulfobacterales</taxon>
        <taxon>Desulfosarcinaceae</taxon>
        <taxon>Desulfatitalea</taxon>
    </lineage>
</organism>
<name>A0AA41R6L5_9BACT</name>
<evidence type="ECO:0000313" key="1">
    <source>
        <dbReference type="EMBL" id="MCJ8500033.1"/>
    </source>
</evidence>